<dbReference type="AlphaFoldDB" id="A0AA39HDJ8"/>
<comment type="subunit">
    <text evidence="5">Heterodimer of an alpha and a beta subunit.</text>
</comment>
<proteinExistence type="inferred from homology"/>
<dbReference type="GO" id="GO:0051015">
    <property type="term" value="F:actin filament binding"/>
    <property type="evidence" value="ECO:0007669"/>
    <property type="project" value="TreeGrafter"/>
</dbReference>
<dbReference type="EMBL" id="JAUCMV010000004">
    <property type="protein sequence ID" value="KAK0402823.1"/>
    <property type="molecule type" value="Genomic_DNA"/>
</dbReference>
<evidence type="ECO:0000313" key="6">
    <source>
        <dbReference type="EMBL" id="KAK0402823.1"/>
    </source>
</evidence>
<keyword evidence="3 5" id="KW-0117">Actin capping</keyword>
<dbReference type="GO" id="GO:0051016">
    <property type="term" value="P:barbed-end actin filament capping"/>
    <property type="evidence" value="ECO:0007669"/>
    <property type="project" value="UniProtKB-UniRule"/>
</dbReference>
<comment type="similarity">
    <text evidence="1 5">Belongs to the F-actin-capping protein alpha subunit family.</text>
</comment>
<evidence type="ECO:0000256" key="5">
    <source>
        <dbReference type="RuleBase" id="RU365077"/>
    </source>
</evidence>
<evidence type="ECO:0000256" key="3">
    <source>
        <dbReference type="ARBA" id="ARBA00022467"/>
    </source>
</evidence>
<dbReference type="PANTHER" id="PTHR10653">
    <property type="entry name" value="F-ACTIN-CAPPING PROTEIN SUBUNIT ALPHA"/>
    <property type="match status" value="1"/>
</dbReference>
<dbReference type="InterPro" id="IPR017865">
    <property type="entry name" value="F-actin_cap_asu_CS"/>
</dbReference>
<dbReference type="FunFam" id="3.90.1150.210:FF:000003">
    <property type="entry name" value="F-actin-capping protein subunit alpha"/>
    <property type="match status" value="1"/>
</dbReference>
<dbReference type="Gene3D" id="3.30.1140.60">
    <property type="entry name" value="F-actin capping protein, alpha subunit"/>
    <property type="match status" value="1"/>
</dbReference>
<dbReference type="PRINTS" id="PR00191">
    <property type="entry name" value="FACTINCAPA"/>
</dbReference>
<dbReference type="GO" id="GO:0030036">
    <property type="term" value="P:actin cytoskeleton organization"/>
    <property type="evidence" value="ECO:0007669"/>
    <property type="project" value="TreeGrafter"/>
</dbReference>
<comment type="function">
    <text evidence="5">F-actin-capping proteins bind in a Ca(2+)-independent manner to the fast growing ends of actin filaments (barbed end) thereby blocking the exchange of subunits at these ends. Unlike other capping proteins (such as gelsolin and severin), these proteins do not sever actin filaments.</text>
</comment>
<sequence length="296" mass="33210">MEVGNGSTGELPDAEKVRIANEFLLQAPPGEFNDVFNDVRTLLHNDELLKSKCGPAIAKHYTENFAPVQLEGIDELTLITPFSELPDGRFIDPKSGKTFRYDYLKKEVSDIQNVNPGDLDQSLEPWRKALQAEADSYVEQHYLKSGVATVFTTKGVVTLCIESHQFQPKNYWNGLWRSQWTVPVGDGKSGSQEFQGVVKVQVHYYEEGNVQLISNKEMTAKVTVTTDLEKTAKDIMQAISEQESIYQTAVQENHVSLSDTTFKALPSTSSISFELEVLHPHREQVSVLSKPFLLQS</sequence>
<dbReference type="Gene3D" id="3.90.1150.210">
    <property type="entry name" value="F-actin capping protein, beta subunit"/>
    <property type="match status" value="1"/>
</dbReference>
<comment type="caution">
    <text evidence="6">The sequence shown here is derived from an EMBL/GenBank/DDBJ whole genome shotgun (WGS) entry which is preliminary data.</text>
</comment>
<protein>
    <recommendedName>
        <fullName evidence="2 5">F-actin-capping protein subunit alpha</fullName>
    </recommendedName>
</protein>
<dbReference type="GO" id="GO:0030863">
    <property type="term" value="C:cortical cytoskeleton"/>
    <property type="evidence" value="ECO:0007669"/>
    <property type="project" value="TreeGrafter"/>
</dbReference>
<dbReference type="PANTHER" id="PTHR10653:SF0">
    <property type="entry name" value="F-ACTIN-CAPPING PROTEIN SUBUNIT ALPHA"/>
    <property type="match status" value="1"/>
</dbReference>
<keyword evidence="4 5" id="KW-0009">Actin-binding</keyword>
<dbReference type="Pfam" id="PF01267">
    <property type="entry name" value="F-actin_cap_A"/>
    <property type="match status" value="1"/>
</dbReference>
<dbReference type="PROSITE" id="PS00748">
    <property type="entry name" value="F_ACTIN_CAPPING_A_1"/>
    <property type="match status" value="1"/>
</dbReference>
<dbReference type="InterPro" id="IPR037282">
    <property type="entry name" value="CapZ_alpha/beta"/>
</dbReference>
<evidence type="ECO:0000256" key="4">
    <source>
        <dbReference type="ARBA" id="ARBA00023203"/>
    </source>
</evidence>
<evidence type="ECO:0000256" key="1">
    <source>
        <dbReference type="ARBA" id="ARBA00010479"/>
    </source>
</evidence>
<accession>A0AA39HDJ8</accession>
<dbReference type="SUPFAM" id="SSF90096">
    <property type="entry name" value="Subunits of heterodimeric actin filament capping protein Capz"/>
    <property type="match status" value="1"/>
</dbReference>
<dbReference type="InterPro" id="IPR002189">
    <property type="entry name" value="CapZ_alpha"/>
</dbReference>
<organism evidence="6 7">
    <name type="scientific">Steinernema hermaphroditum</name>
    <dbReference type="NCBI Taxonomy" id="289476"/>
    <lineage>
        <taxon>Eukaryota</taxon>
        <taxon>Metazoa</taxon>
        <taxon>Ecdysozoa</taxon>
        <taxon>Nematoda</taxon>
        <taxon>Chromadorea</taxon>
        <taxon>Rhabditida</taxon>
        <taxon>Tylenchina</taxon>
        <taxon>Panagrolaimomorpha</taxon>
        <taxon>Strongyloidoidea</taxon>
        <taxon>Steinernematidae</taxon>
        <taxon>Steinernema</taxon>
    </lineage>
</organism>
<gene>
    <name evidence="6" type="ORF">QR680_016557</name>
</gene>
<evidence type="ECO:0000313" key="7">
    <source>
        <dbReference type="Proteomes" id="UP001175271"/>
    </source>
</evidence>
<dbReference type="GO" id="GO:0008290">
    <property type="term" value="C:F-actin capping protein complex"/>
    <property type="evidence" value="ECO:0007669"/>
    <property type="project" value="UniProtKB-UniRule"/>
</dbReference>
<name>A0AA39HDJ8_9BILA</name>
<dbReference type="InterPro" id="IPR042489">
    <property type="entry name" value="CapZ_alpha_1"/>
</dbReference>
<dbReference type="InterPro" id="IPR042276">
    <property type="entry name" value="CapZ_alpha/beta_2"/>
</dbReference>
<keyword evidence="7" id="KW-1185">Reference proteome</keyword>
<dbReference type="Proteomes" id="UP001175271">
    <property type="component" value="Unassembled WGS sequence"/>
</dbReference>
<evidence type="ECO:0000256" key="2">
    <source>
        <dbReference type="ARBA" id="ARBA00014038"/>
    </source>
</evidence>
<reference evidence="6" key="1">
    <citation type="submission" date="2023-06" db="EMBL/GenBank/DDBJ databases">
        <title>Genomic analysis of the entomopathogenic nematode Steinernema hermaphroditum.</title>
        <authorList>
            <person name="Schwarz E.M."/>
            <person name="Heppert J.K."/>
            <person name="Baniya A."/>
            <person name="Schwartz H.T."/>
            <person name="Tan C.-H."/>
            <person name="Antoshechkin I."/>
            <person name="Sternberg P.W."/>
            <person name="Goodrich-Blair H."/>
            <person name="Dillman A.R."/>
        </authorList>
    </citation>
    <scope>NUCLEOTIDE SEQUENCE</scope>
    <source>
        <strain evidence="6">PS9179</strain>
        <tissue evidence="6">Whole animal</tissue>
    </source>
</reference>